<comment type="caution">
    <text evidence="3">The sequence shown here is derived from an EMBL/GenBank/DDBJ whole genome shotgun (WGS) entry which is preliminary data.</text>
</comment>
<dbReference type="InterPro" id="IPR005135">
    <property type="entry name" value="Endo/exonuclease/phosphatase"/>
</dbReference>
<evidence type="ECO:0000259" key="2">
    <source>
        <dbReference type="Pfam" id="PF03372"/>
    </source>
</evidence>
<keyword evidence="4" id="KW-1185">Reference proteome</keyword>
<evidence type="ECO:0000313" key="4">
    <source>
        <dbReference type="Proteomes" id="UP000286594"/>
    </source>
</evidence>
<keyword evidence="3" id="KW-0269">Exonuclease</keyword>
<dbReference type="Proteomes" id="UP000286594">
    <property type="component" value="Unassembled WGS sequence"/>
</dbReference>
<feature type="region of interest" description="Disordered" evidence="1">
    <location>
        <begin position="1"/>
        <end position="29"/>
    </location>
</feature>
<proteinExistence type="predicted"/>
<dbReference type="GO" id="GO:0004519">
    <property type="term" value="F:endonuclease activity"/>
    <property type="evidence" value="ECO:0007669"/>
    <property type="project" value="UniProtKB-KW"/>
</dbReference>
<gene>
    <name evidence="3" type="ORF">EOW65_11500</name>
</gene>
<dbReference type="InterPro" id="IPR036691">
    <property type="entry name" value="Endo/exonu/phosph_ase_sf"/>
</dbReference>
<keyword evidence="3" id="KW-0378">Hydrolase</keyword>
<accession>A0A443LDK4</accession>
<dbReference type="EMBL" id="SAVB01000015">
    <property type="protein sequence ID" value="RWR47239.1"/>
    <property type="molecule type" value="Genomic_DNA"/>
</dbReference>
<dbReference type="GO" id="GO:0004527">
    <property type="term" value="F:exonuclease activity"/>
    <property type="evidence" value="ECO:0007669"/>
    <property type="project" value="UniProtKB-KW"/>
</dbReference>
<keyword evidence="3" id="KW-0255">Endonuclease</keyword>
<name>A0A443LDK4_9RHOB</name>
<feature type="domain" description="Endonuclease/exonuclease/phosphatase" evidence="2">
    <location>
        <begin position="79"/>
        <end position="347"/>
    </location>
</feature>
<dbReference type="OrthoDB" id="292013at2"/>
<protein>
    <submittedName>
        <fullName evidence="3">Endonuclease/exonuclease/phosphatase family protein</fullName>
    </submittedName>
</protein>
<dbReference type="Gene3D" id="3.60.10.10">
    <property type="entry name" value="Endonuclease/exonuclease/phosphatase"/>
    <property type="match status" value="1"/>
</dbReference>
<sequence>MGIPSGKPFHARHRGRPDRADDRGQAPRGGCRRSAAGLIAALCLLARPAAAESLRLATWDAGLSRRGPGLLLADIETGAPKVAAAVALIAGVRPDVLLLTGFDWDHDGMALAAFAAALKAAGLAYPHRYAPRPNAGMQSGLDLDGNGRTGEPRDAQGYGRFTGQGGMALLSRLQLRAEAARDFSAVLWADLPGNLIDGAGLSPGARAVQRLSSTGHWDVPLVLPSGRDLHLLAFAATPPLFDGPEDRNGRRNRDETAFWLRYLDGALPVPPPLAPFAILGDADIDPVAGEGRRDALVALLADPRLQDLRPAGAKGTATALYGAPLRLDYILPSADLTVTGAGVIWPETGETPPRRALVWVDISLP</sequence>
<dbReference type="AlphaFoldDB" id="A0A443LDK4"/>
<keyword evidence="3" id="KW-0540">Nuclease</keyword>
<organism evidence="3 4">
    <name type="scientific">Paenirhodobacter ferrireducens</name>
    <dbReference type="NCBI Taxonomy" id="1215032"/>
    <lineage>
        <taxon>Bacteria</taxon>
        <taxon>Pseudomonadati</taxon>
        <taxon>Pseudomonadota</taxon>
        <taxon>Alphaproteobacteria</taxon>
        <taxon>Rhodobacterales</taxon>
        <taxon>Rhodobacter group</taxon>
        <taxon>Paenirhodobacter</taxon>
    </lineage>
</organism>
<evidence type="ECO:0000313" key="3">
    <source>
        <dbReference type="EMBL" id="RWR47239.1"/>
    </source>
</evidence>
<dbReference type="Pfam" id="PF03372">
    <property type="entry name" value="Exo_endo_phos"/>
    <property type="match status" value="1"/>
</dbReference>
<evidence type="ECO:0000256" key="1">
    <source>
        <dbReference type="SAM" id="MobiDB-lite"/>
    </source>
</evidence>
<dbReference type="SUPFAM" id="SSF56219">
    <property type="entry name" value="DNase I-like"/>
    <property type="match status" value="1"/>
</dbReference>
<reference evidence="3 4" key="1">
    <citation type="submission" date="2019-01" db="EMBL/GenBank/DDBJ databases">
        <title>Sinorhodobacter populi sp. nov. isolated from the symptomatic bark tissue of Populus euramericana canker.</title>
        <authorList>
            <person name="Xu G."/>
        </authorList>
    </citation>
    <scope>NUCLEOTIDE SEQUENCE [LARGE SCALE GENOMIC DNA]</scope>
    <source>
        <strain evidence="3 4">CCTCC AB2012026</strain>
    </source>
</reference>